<dbReference type="InterPro" id="IPR016192">
    <property type="entry name" value="APOBEC/CMP_deaminase_Zn-bd"/>
</dbReference>
<feature type="binding site" evidence="14">
    <location>
        <position position="181"/>
    </location>
    <ligand>
        <name>substrate</name>
    </ligand>
</feature>
<keyword evidence="7 12" id="KW-0479">Metal-binding</keyword>
<dbReference type="InterPro" id="IPR002734">
    <property type="entry name" value="RibDG_C"/>
</dbReference>
<feature type="binding site" evidence="14">
    <location>
        <position position="280"/>
    </location>
    <ligand>
        <name>substrate</name>
    </ligand>
</feature>
<dbReference type="InterPro" id="IPR002125">
    <property type="entry name" value="CMP_dCMP_dom"/>
</dbReference>
<dbReference type="UniPathway" id="UPA00275">
    <property type="reaction ID" value="UER00401"/>
</dbReference>
<feature type="binding site" evidence="14">
    <location>
        <position position="152"/>
    </location>
    <ligand>
        <name>NADP(+)</name>
        <dbReference type="ChEBI" id="CHEBI:58349"/>
    </ligand>
</feature>
<comment type="cofactor">
    <cofactor evidence="12 15">
        <name>Zn(2+)</name>
        <dbReference type="ChEBI" id="CHEBI:29105"/>
    </cofactor>
    <text evidence="12 15">Binds 1 zinc ion.</text>
</comment>
<dbReference type="EC" id="3.5.4.26" evidence="12"/>
<evidence type="ECO:0000256" key="13">
    <source>
        <dbReference type="PIRSR" id="PIRSR006769-1"/>
    </source>
</evidence>
<feature type="binding site" evidence="15">
    <location>
        <position position="73"/>
    </location>
    <ligand>
        <name>Zn(2+)</name>
        <dbReference type="ChEBI" id="CHEBI:29105"/>
        <note>catalytic</note>
    </ligand>
</feature>
<dbReference type="NCBIfam" id="TIGR00326">
    <property type="entry name" value="eubact_ribD"/>
    <property type="match status" value="1"/>
</dbReference>
<keyword evidence="10 12" id="KW-0560">Oxidoreductase</keyword>
<feature type="binding site" evidence="14">
    <location>
        <position position="197"/>
    </location>
    <ligand>
        <name>NADP(+)</name>
        <dbReference type="ChEBI" id="CHEBI:58349"/>
    </ligand>
</feature>
<evidence type="ECO:0000256" key="1">
    <source>
        <dbReference type="ARBA" id="ARBA00002151"/>
    </source>
</evidence>
<dbReference type="PROSITE" id="PS51747">
    <property type="entry name" value="CYT_DCMP_DEAMINASES_2"/>
    <property type="match status" value="1"/>
</dbReference>
<dbReference type="PROSITE" id="PS00903">
    <property type="entry name" value="CYT_DCMP_DEAMINASES_1"/>
    <property type="match status" value="1"/>
</dbReference>
<dbReference type="PANTHER" id="PTHR38011:SF7">
    <property type="entry name" value="2,5-DIAMINO-6-RIBOSYLAMINO-4(3H)-PYRIMIDINONE 5'-PHOSPHATE REDUCTASE"/>
    <property type="match status" value="1"/>
</dbReference>
<comment type="catalytic activity">
    <reaction evidence="12">
        <text>5-amino-6-(5-phospho-D-ribitylamino)uracil + NADP(+) = 5-amino-6-(5-phospho-D-ribosylamino)uracil + NADPH + H(+)</text>
        <dbReference type="Rhea" id="RHEA:17845"/>
        <dbReference type="ChEBI" id="CHEBI:15378"/>
        <dbReference type="ChEBI" id="CHEBI:57783"/>
        <dbReference type="ChEBI" id="CHEBI:58349"/>
        <dbReference type="ChEBI" id="CHEBI:58421"/>
        <dbReference type="ChEBI" id="CHEBI:58453"/>
        <dbReference type="EC" id="1.1.1.193"/>
    </reaction>
</comment>
<feature type="binding site" evidence="15">
    <location>
        <position position="44"/>
    </location>
    <ligand>
        <name>Zn(2+)</name>
        <dbReference type="ChEBI" id="CHEBI:29105"/>
        <note>catalytic</note>
    </ligand>
</feature>
<dbReference type="PANTHER" id="PTHR38011">
    <property type="entry name" value="DIHYDROFOLATE REDUCTASE FAMILY PROTEIN (AFU_ORTHOLOGUE AFUA_8G06820)"/>
    <property type="match status" value="1"/>
</dbReference>
<protein>
    <recommendedName>
        <fullName evidence="12">Riboflavin biosynthesis protein RibD</fullName>
    </recommendedName>
    <domain>
        <recommendedName>
            <fullName evidence="12">Diaminohydroxyphosphoribosylaminopyrimidine deaminase</fullName>
            <shortName evidence="12">DRAP deaminase</shortName>
            <ecNumber evidence="12">3.5.4.26</ecNumber>
        </recommendedName>
        <alternativeName>
            <fullName evidence="12">Riboflavin-specific deaminase</fullName>
        </alternativeName>
    </domain>
    <domain>
        <recommendedName>
            <fullName evidence="12">5-amino-6-(5-phosphoribosylamino)uracil reductase</fullName>
            <ecNumber evidence="12">1.1.1.193</ecNumber>
        </recommendedName>
        <alternativeName>
            <fullName evidence="12">HTP reductase</fullName>
        </alternativeName>
    </domain>
</protein>
<proteinExistence type="inferred from homology"/>
<evidence type="ECO:0000256" key="15">
    <source>
        <dbReference type="PIRSR" id="PIRSR006769-3"/>
    </source>
</evidence>
<dbReference type="InterPro" id="IPR024072">
    <property type="entry name" value="DHFR-like_dom_sf"/>
</dbReference>
<comment type="pathway">
    <text evidence="3 12">Cofactor biosynthesis; riboflavin biosynthesis; 5-amino-6-(D-ribitylamino)uracil from GTP: step 3/4.</text>
</comment>
<dbReference type="Pfam" id="PF01872">
    <property type="entry name" value="RibD_C"/>
    <property type="match status" value="1"/>
</dbReference>
<dbReference type="Gene3D" id="3.40.430.10">
    <property type="entry name" value="Dihydrofolate Reductase, subunit A"/>
    <property type="match status" value="1"/>
</dbReference>
<keyword evidence="12 17" id="KW-0378">Hydrolase</keyword>
<sequence>MQRAIDLANRAGGYNAPNPRVGAVVVHQDKIIGEGYHERCGEGHAEVNAIASVRAENRGLLAQSTIYVTLEPCFHYGKTPPCVNLILKHKIPRVVIACKDPYEEVAGQSIKKLQSEGIEVLVGVLEKEAAWMVRRFFTTVEKKRPYVLLKFAQSKDGFMGDPLKEIAISNPLSKRLVHQWRREETAIMVGTNTAAIDNPKLNNRLCFGRTPLRLVLDRQLRLPDDLYLFDNSIETWVFTAQKKKSKINKVRYVSLDFDANLLPSILAYLHEQKIQSVLIEGGQQLLQGFLDANLWDEAKVLCSNAYLEQGIRAPEIPNQYLTSEAPLMDNWVKTYVNDF</sequence>
<evidence type="ECO:0000256" key="6">
    <source>
        <dbReference type="ARBA" id="ARBA00022619"/>
    </source>
</evidence>
<name>A0A6S6SKN1_9BACT</name>
<organism evidence="17">
    <name type="scientific">uncultured Aureispira sp</name>
    <dbReference type="NCBI Taxonomy" id="1331704"/>
    <lineage>
        <taxon>Bacteria</taxon>
        <taxon>Pseudomonadati</taxon>
        <taxon>Bacteroidota</taxon>
        <taxon>Saprospiria</taxon>
        <taxon>Saprospirales</taxon>
        <taxon>Saprospiraceae</taxon>
        <taxon>Aureispira</taxon>
        <taxon>environmental samples</taxon>
    </lineage>
</organism>
<evidence type="ECO:0000256" key="10">
    <source>
        <dbReference type="ARBA" id="ARBA00023002"/>
    </source>
</evidence>
<feature type="binding site" evidence="14">
    <location>
        <position position="193"/>
    </location>
    <ligand>
        <name>NADP(+)</name>
        <dbReference type="ChEBI" id="CHEBI:58349"/>
    </ligand>
</feature>
<dbReference type="Gene3D" id="3.40.140.10">
    <property type="entry name" value="Cytidine Deaminase, domain 2"/>
    <property type="match status" value="1"/>
</dbReference>
<evidence type="ECO:0000256" key="14">
    <source>
        <dbReference type="PIRSR" id="PIRSR006769-2"/>
    </source>
</evidence>
<evidence type="ECO:0000256" key="7">
    <source>
        <dbReference type="ARBA" id="ARBA00022723"/>
    </source>
</evidence>
<evidence type="ECO:0000256" key="12">
    <source>
        <dbReference type="PIRNR" id="PIRNR006769"/>
    </source>
</evidence>
<keyword evidence="9 12" id="KW-0521">NADP</keyword>
<comment type="pathway">
    <text evidence="2 12">Cofactor biosynthesis; riboflavin biosynthesis; 5-amino-6-(D-ribitylamino)uracil from GTP: step 2/4.</text>
</comment>
<comment type="function">
    <text evidence="1 12">Converts 2,5-diamino-6-(ribosylamino)-4(3h)-pyrimidinone 5'-phosphate into 5-amino-6-(ribosylamino)-2,4(1h,3h)-pyrimidinedione 5'-phosphate.</text>
</comment>
<evidence type="ECO:0000256" key="8">
    <source>
        <dbReference type="ARBA" id="ARBA00022833"/>
    </source>
</evidence>
<dbReference type="CDD" id="cd01284">
    <property type="entry name" value="Riboflavin_deaminase-reductase"/>
    <property type="match status" value="1"/>
</dbReference>
<dbReference type="SUPFAM" id="SSF53597">
    <property type="entry name" value="Dihydrofolate reductase-like"/>
    <property type="match status" value="1"/>
</dbReference>
<feature type="domain" description="CMP/dCMP-type deaminase" evidence="16">
    <location>
        <begin position="1"/>
        <end position="121"/>
    </location>
</feature>
<dbReference type="EC" id="1.1.1.193" evidence="12"/>
<evidence type="ECO:0000256" key="9">
    <source>
        <dbReference type="ARBA" id="ARBA00022857"/>
    </source>
</evidence>
<dbReference type="PIRSF" id="PIRSF006769">
    <property type="entry name" value="RibD"/>
    <property type="match status" value="1"/>
</dbReference>
<dbReference type="GO" id="GO:0008270">
    <property type="term" value="F:zinc ion binding"/>
    <property type="evidence" value="ECO:0007669"/>
    <property type="project" value="InterPro"/>
</dbReference>
<feature type="binding site" evidence="14">
    <location>
        <begin position="282"/>
        <end position="288"/>
    </location>
    <ligand>
        <name>NADP(+)</name>
        <dbReference type="ChEBI" id="CHEBI:58349"/>
    </ligand>
</feature>
<dbReference type="GO" id="GO:0008703">
    <property type="term" value="F:5-amino-6-(5-phosphoribosylamino)uracil reductase activity"/>
    <property type="evidence" value="ECO:0007669"/>
    <property type="project" value="UniProtKB-EC"/>
</dbReference>
<dbReference type="InterPro" id="IPR016193">
    <property type="entry name" value="Cytidine_deaminase-like"/>
</dbReference>
<dbReference type="EMBL" id="CACVAQ010000086">
    <property type="protein sequence ID" value="CAA6803505.1"/>
    <property type="molecule type" value="Genomic_DNA"/>
</dbReference>
<feature type="active site" description="Proton donor" evidence="13">
    <location>
        <position position="46"/>
    </location>
</feature>
<evidence type="ECO:0000256" key="11">
    <source>
        <dbReference type="ARBA" id="ARBA00023268"/>
    </source>
</evidence>
<dbReference type="AlphaFoldDB" id="A0A6S6SKN1"/>
<evidence type="ECO:0000259" key="16">
    <source>
        <dbReference type="PROSITE" id="PS51747"/>
    </source>
</evidence>
<evidence type="ECO:0000313" key="17">
    <source>
        <dbReference type="EMBL" id="CAA6803505.1"/>
    </source>
</evidence>
<feature type="binding site" evidence="14">
    <location>
        <position position="204"/>
    </location>
    <ligand>
        <name>substrate</name>
    </ligand>
</feature>
<dbReference type="Pfam" id="PF00383">
    <property type="entry name" value="dCMP_cyt_deam_1"/>
    <property type="match status" value="1"/>
</dbReference>
<comment type="catalytic activity">
    <reaction evidence="12">
        <text>2,5-diamino-6-hydroxy-4-(5-phosphoribosylamino)-pyrimidine + H2O + H(+) = 5-amino-6-(5-phospho-D-ribosylamino)uracil + NH4(+)</text>
        <dbReference type="Rhea" id="RHEA:21868"/>
        <dbReference type="ChEBI" id="CHEBI:15377"/>
        <dbReference type="ChEBI" id="CHEBI:15378"/>
        <dbReference type="ChEBI" id="CHEBI:28938"/>
        <dbReference type="ChEBI" id="CHEBI:58453"/>
        <dbReference type="ChEBI" id="CHEBI:58614"/>
        <dbReference type="EC" id="3.5.4.26"/>
    </reaction>
</comment>
<accession>A0A6S6SKN1</accession>
<dbReference type="GO" id="GO:0008835">
    <property type="term" value="F:diaminohydroxyphosphoribosylaminopyrimidine deaminase activity"/>
    <property type="evidence" value="ECO:0007669"/>
    <property type="project" value="UniProtKB-EC"/>
</dbReference>
<keyword evidence="8 12" id="KW-0862">Zinc</keyword>
<evidence type="ECO:0000256" key="5">
    <source>
        <dbReference type="ARBA" id="ARBA00007417"/>
    </source>
</evidence>
<dbReference type="InterPro" id="IPR050765">
    <property type="entry name" value="Riboflavin_Biosynth_HTPR"/>
</dbReference>
<evidence type="ECO:0000256" key="2">
    <source>
        <dbReference type="ARBA" id="ARBA00004882"/>
    </source>
</evidence>
<feature type="binding site" evidence="14">
    <location>
        <position position="201"/>
    </location>
    <ligand>
        <name>substrate</name>
    </ligand>
</feature>
<reference evidence="17" key="1">
    <citation type="submission" date="2020-01" db="EMBL/GenBank/DDBJ databases">
        <authorList>
            <person name="Meier V. D."/>
            <person name="Meier V D."/>
        </authorList>
    </citation>
    <scope>NUCLEOTIDE SEQUENCE</scope>
    <source>
        <strain evidence="17">HLG_WM_MAG_10</strain>
    </source>
</reference>
<comment type="similarity">
    <text evidence="5 12">In the C-terminal section; belongs to the HTP reductase family.</text>
</comment>
<evidence type="ECO:0000256" key="3">
    <source>
        <dbReference type="ARBA" id="ARBA00004910"/>
    </source>
</evidence>
<gene>
    <name evidence="17" type="ORF">HELGO_WM32668</name>
</gene>
<dbReference type="GO" id="GO:0009231">
    <property type="term" value="P:riboflavin biosynthetic process"/>
    <property type="evidence" value="ECO:0007669"/>
    <property type="project" value="UniProtKB-UniPathway"/>
</dbReference>
<feature type="binding site" evidence="15">
    <location>
        <position position="82"/>
    </location>
    <ligand>
        <name>Zn(2+)</name>
        <dbReference type="ChEBI" id="CHEBI:29105"/>
        <note>catalytic</note>
    </ligand>
</feature>
<keyword evidence="6 12" id="KW-0686">Riboflavin biosynthesis</keyword>
<comment type="similarity">
    <text evidence="4 12">In the N-terminal section; belongs to the cytidine and deoxycytidylate deaminase family.</text>
</comment>
<evidence type="ECO:0000256" key="4">
    <source>
        <dbReference type="ARBA" id="ARBA00005259"/>
    </source>
</evidence>
<keyword evidence="11" id="KW-0511">Multifunctional enzyme</keyword>
<dbReference type="InterPro" id="IPR004794">
    <property type="entry name" value="Eubact_RibD"/>
</dbReference>
<dbReference type="SUPFAM" id="SSF53927">
    <property type="entry name" value="Cytidine deaminase-like"/>
    <property type="match status" value="1"/>
</dbReference>